<feature type="domain" description="Aminoacyl-transfer RNA synthetases class-II family profile" evidence="6">
    <location>
        <begin position="52"/>
        <end position="337"/>
    </location>
</feature>
<feature type="non-terminal residue" evidence="7">
    <location>
        <position position="390"/>
    </location>
</feature>
<dbReference type="Gene3D" id="3.30.930.10">
    <property type="entry name" value="Bira Bifunctional Protein, Domain 2"/>
    <property type="match status" value="1"/>
</dbReference>
<organism evidence="7">
    <name type="scientific">marine sediment metagenome</name>
    <dbReference type="NCBI Taxonomy" id="412755"/>
    <lineage>
        <taxon>unclassified sequences</taxon>
        <taxon>metagenomes</taxon>
        <taxon>ecological metagenomes</taxon>
    </lineage>
</organism>
<dbReference type="GO" id="GO:0000049">
    <property type="term" value="F:tRNA binding"/>
    <property type="evidence" value="ECO:0007669"/>
    <property type="project" value="InterPro"/>
</dbReference>
<name>X1R488_9ZZZZ</name>
<protein>
    <recommendedName>
        <fullName evidence="6">Aminoacyl-transfer RNA synthetases class-II family profile domain-containing protein</fullName>
    </recommendedName>
</protein>
<dbReference type="AlphaFoldDB" id="X1R488"/>
<dbReference type="InterPro" id="IPR006195">
    <property type="entry name" value="aa-tRNA-synth_II"/>
</dbReference>
<keyword evidence="2" id="KW-0547">Nucleotide-binding</keyword>
<dbReference type="SUPFAM" id="SSF55681">
    <property type="entry name" value="Class II aaRS and biotin synthetases"/>
    <property type="match status" value="1"/>
</dbReference>
<evidence type="ECO:0000256" key="3">
    <source>
        <dbReference type="ARBA" id="ARBA00022840"/>
    </source>
</evidence>
<dbReference type="GO" id="GO:0004812">
    <property type="term" value="F:aminoacyl-tRNA ligase activity"/>
    <property type="evidence" value="ECO:0007669"/>
    <property type="project" value="UniProtKB-KW"/>
</dbReference>
<keyword evidence="1" id="KW-0436">Ligase</keyword>
<keyword evidence="3" id="KW-0067">ATP-binding</keyword>
<proteinExistence type="predicted"/>
<sequence>MPFDTEQIKKDAKSSYEKAWLETKNLLKLKGSYFELHKGGKSHPVFDFISEARKKMISLGFEELILPMFVEEEEVYKQYGPEAALILDRLFYVAGLPRPDIGISNEKIEKIKKIIPKFDKVDVLKEIFRDYKKGEIEADDLIEVFIEKLEVEENNATEIIDKIFPELKKLKPIPTKTTLRSHTTALWFKVLGALVKKKKMPLQYFTICPKFRREQKLDATHLYDSNTLSLVIMTEEISLEDCQKIASDICEQIGFKSNKTEIKKATSKYYAPQTEFEIFVEHPKSKQWIEIGDGGFYSPVSLAQYGIEHPVFNIGFGVERICMIKTEIEDIRKLVYPYFYEDISFSDEEISKGIKYKYFPLTEKGIEIKNTIIEAAIKHKDETSPLEIKV</sequence>
<dbReference type="InterPro" id="IPR045864">
    <property type="entry name" value="aa-tRNA-synth_II/BPL/LPL"/>
</dbReference>
<dbReference type="InterPro" id="IPR005246">
    <property type="entry name" value="O-Pseryl-tRNA(Cys)_ligase"/>
</dbReference>
<dbReference type="Pfam" id="PF01409">
    <property type="entry name" value="tRNA-synt_2d"/>
    <property type="match status" value="1"/>
</dbReference>
<evidence type="ECO:0000313" key="7">
    <source>
        <dbReference type="EMBL" id="GAI75358.1"/>
    </source>
</evidence>
<dbReference type="InterPro" id="IPR002319">
    <property type="entry name" value="Phenylalanyl-tRNA_Synthase"/>
</dbReference>
<evidence type="ECO:0000256" key="2">
    <source>
        <dbReference type="ARBA" id="ARBA00022741"/>
    </source>
</evidence>
<reference evidence="7" key="1">
    <citation type="journal article" date="2014" name="Front. Microbiol.">
        <title>High frequency of phylogenetically diverse reductive dehalogenase-homologous genes in deep subseafloor sedimentary metagenomes.</title>
        <authorList>
            <person name="Kawai M."/>
            <person name="Futagami T."/>
            <person name="Toyoda A."/>
            <person name="Takaki Y."/>
            <person name="Nishi S."/>
            <person name="Hori S."/>
            <person name="Arai W."/>
            <person name="Tsubouchi T."/>
            <person name="Morono Y."/>
            <person name="Uchiyama I."/>
            <person name="Ito T."/>
            <person name="Fujiyama A."/>
            <person name="Inagaki F."/>
            <person name="Takami H."/>
        </authorList>
    </citation>
    <scope>NUCLEOTIDE SEQUENCE</scope>
    <source>
        <strain evidence="7">Expedition CK06-06</strain>
    </source>
</reference>
<comment type="caution">
    <text evidence="7">The sequence shown here is derived from an EMBL/GenBank/DDBJ whole genome shotgun (WGS) entry which is preliminary data.</text>
</comment>
<evidence type="ECO:0000256" key="5">
    <source>
        <dbReference type="ARBA" id="ARBA00023146"/>
    </source>
</evidence>
<dbReference type="GO" id="GO:0043039">
    <property type="term" value="P:tRNA aminoacylation"/>
    <property type="evidence" value="ECO:0007669"/>
    <property type="project" value="InterPro"/>
</dbReference>
<evidence type="ECO:0000256" key="4">
    <source>
        <dbReference type="ARBA" id="ARBA00022917"/>
    </source>
</evidence>
<evidence type="ECO:0000256" key="1">
    <source>
        <dbReference type="ARBA" id="ARBA00022598"/>
    </source>
</evidence>
<dbReference type="EMBL" id="BARW01006405">
    <property type="protein sequence ID" value="GAI75358.1"/>
    <property type="molecule type" value="Genomic_DNA"/>
</dbReference>
<dbReference type="GO" id="GO:0005524">
    <property type="term" value="F:ATP binding"/>
    <property type="evidence" value="ECO:0007669"/>
    <property type="project" value="UniProtKB-KW"/>
</dbReference>
<accession>X1R488</accession>
<keyword evidence="5" id="KW-0030">Aminoacyl-tRNA synthetase</keyword>
<evidence type="ECO:0000259" key="6">
    <source>
        <dbReference type="PROSITE" id="PS50862"/>
    </source>
</evidence>
<keyword evidence="4" id="KW-0648">Protein biosynthesis</keyword>
<gene>
    <name evidence="7" type="ORF">S12H4_13451</name>
</gene>
<dbReference type="NCBIfam" id="TIGR00470">
    <property type="entry name" value="sepS"/>
    <property type="match status" value="1"/>
</dbReference>
<dbReference type="PROSITE" id="PS50862">
    <property type="entry name" value="AA_TRNA_LIGASE_II"/>
    <property type="match status" value="1"/>
</dbReference>
<dbReference type="GO" id="GO:0006412">
    <property type="term" value="P:translation"/>
    <property type="evidence" value="ECO:0007669"/>
    <property type="project" value="UniProtKB-KW"/>
</dbReference>